<evidence type="ECO:0000313" key="2">
    <source>
        <dbReference type="EMBL" id="MBP2477384.1"/>
    </source>
</evidence>
<reference evidence="2 3" key="1">
    <citation type="submission" date="2021-03" db="EMBL/GenBank/DDBJ databases">
        <title>Sequencing the genomes of 1000 actinobacteria strains.</title>
        <authorList>
            <person name="Klenk H.-P."/>
        </authorList>
    </citation>
    <scope>NUCLEOTIDE SEQUENCE [LARGE SCALE GENOMIC DNA]</scope>
    <source>
        <strain evidence="2 3">DSM 44580</strain>
    </source>
</reference>
<evidence type="ECO:0000259" key="1">
    <source>
        <dbReference type="PROSITE" id="PS51186"/>
    </source>
</evidence>
<accession>A0ABS5AME9</accession>
<dbReference type="InterPro" id="IPR000182">
    <property type="entry name" value="GNAT_dom"/>
</dbReference>
<gene>
    <name evidence="2" type="ORF">JOF53_006256</name>
</gene>
<dbReference type="CDD" id="cd04301">
    <property type="entry name" value="NAT_SF"/>
    <property type="match status" value="1"/>
</dbReference>
<proteinExistence type="predicted"/>
<dbReference type="RefSeq" id="WP_143342652.1">
    <property type="nucleotide sequence ID" value="NZ_JAGIOO010000001.1"/>
</dbReference>
<protein>
    <submittedName>
        <fullName evidence="2">Ribosomal protein S18 acetylase RimI-like enzyme</fullName>
    </submittedName>
</protein>
<dbReference type="InterPro" id="IPR016181">
    <property type="entry name" value="Acyl_CoA_acyltransferase"/>
</dbReference>
<dbReference type="PANTHER" id="PTHR42791">
    <property type="entry name" value="GNAT FAMILY ACETYLTRANSFERASE"/>
    <property type="match status" value="1"/>
</dbReference>
<dbReference type="PANTHER" id="PTHR42791:SF1">
    <property type="entry name" value="N-ACETYLTRANSFERASE DOMAIN-CONTAINING PROTEIN"/>
    <property type="match status" value="1"/>
</dbReference>
<dbReference type="EMBL" id="JAGIOO010000001">
    <property type="protein sequence ID" value="MBP2477384.1"/>
    <property type="molecule type" value="Genomic_DNA"/>
</dbReference>
<sequence>MTSVVHPEGEAFDAAVHTLAVAFLDDPVISWLVPDPASRLRFQRGFARYLLSSGESELCTTADGAAVALWLTVEADEGPDSLDERGREALRSAFGPAADRVAHLSEAFADRHPHGQRHLYLPLIGVLPESRGRGHGGTLLRHKLDSTGLPAYLEATSARGAGLYERYGFTHVGTPVHLPDGPDVYPMWRPATG</sequence>
<dbReference type="SUPFAM" id="SSF55729">
    <property type="entry name" value="Acyl-CoA N-acyltransferases (Nat)"/>
    <property type="match status" value="1"/>
</dbReference>
<dbReference type="InterPro" id="IPR052523">
    <property type="entry name" value="Trichothecene_AcTrans"/>
</dbReference>
<dbReference type="Pfam" id="PF13508">
    <property type="entry name" value="Acetyltransf_7"/>
    <property type="match status" value="1"/>
</dbReference>
<dbReference type="Proteomes" id="UP001519363">
    <property type="component" value="Unassembled WGS sequence"/>
</dbReference>
<comment type="caution">
    <text evidence="2">The sequence shown here is derived from an EMBL/GenBank/DDBJ whole genome shotgun (WGS) entry which is preliminary data.</text>
</comment>
<feature type="domain" description="N-acetyltransferase" evidence="1">
    <location>
        <begin position="54"/>
        <end position="192"/>
    </location>
</feature>
<keyword evidence="3" id="KW-1185">Reference proteome</keyword>
<dbReference type="PROSITE" id="PS51186">
    <property type="entry name" value="GNAT"/>
    <property type="match status" value="1"/>
</dbReference>
<evidence type="ECO:0000313" key="3">
    <source>
        <dbReference type="Proteomes" id="UP001519363"/>
    </source>
</evidence>
<name>A0ABS5AME9_9PSEU</name>
<dbReference type="Gene3D" id="3.40.630.30">
    <property type="match status" value="1"/>
</dbReference>
<organism evidence="2 3">
    <name type="scientific">Crossiella equi</name>
    <dbReference type="NCBI Taxonomy" id="130796"/>
    <lineage>
        <taxon>Bacteria</taxon>
        <taxon>Bacillati</taxon>
        <taxon>Actinomycetota</taxon>
        <taxon>Actinomycetes</taxon>
        <taxon>Pseudonocardiales</taxon>
        <taxon>Pseudonocardiaceae</taxon>
        <taxon>Crossiella</taxon>
    </lineage>
</organism>